<reference evidence="12" key="2">
    <citation type="submission" date="2025-09" db="UniProtKB">
        <authorList>
            <consortium name="Ensembl"/>
        </authorList>
    </citation>
    <scope>IDENTIFICATION</scope>
</reference>
<evidence type="ECO:0000256" key="5">
    <source>
        <dbReference type="ARBA" id="ARBA00022794"/>
    </source>
</evidence>
<dbReference type="Pfam" id="PF02984">
    <property type="entry name" value="Cyclin_C"/>
    <property type="match status" value="1"/>
</dbReference>
<dbReference type="GO" id="GO:0072520">
    <property type="term" value="P:seminiferous tubule development"/>
    <property type="evidence" value="ECO:0007669"/>
    <property type="project" value="Ensembl"/>
</dbReference>
<dbReference type="InterPro" id="IPR039361">
    <property type="entry name" value="Cyclin"/>
</dbReference>
<dbReference type="GO" id="GO:0007338">
    <property type="term" value="P:single fertilization"/>
    <property type="evidence" value="ECO:0007669"/>
    <property type="project" value="Ensembl"/>
</dbReference>
<evidence type="ECO:0000259" key="11">
    <source>
        <dbReference type="SMART" id="SM01332"/>
    </source>
</evidence>
<reference evidence="12" key="1">
    <citation type="submission" date="2025-08" db="UniProtKB">
        <authorList>
            <consortium name="Ensembl"/>
        </authorList>
    </citation>
    <scope>IDENTIFICATION</scope>
</reference>
<dbReference type="GO" id="GO:0000278">
    <property type="term" value="P:mitotic cell cycle"/>
    <property type="evidence" value="ECO:0007669"/>
    <property type="project" value="Ensembl"/>
</dbReference>
<dbReference type="GO" id="GO:0007283">
    <property type="term" value="P:spermatogenesis"/>
    <property type="evidence" value="ECO:0007669"/>
    <property type="project" value="Ensembl"/>
</dbReference>
<dbReference type="InterPro" id="IPR006671">
    <property type="entry name" value="Cyclin_N"/>
</dbReference>
<dbReference type="GO" id="GO:0034451">
    <property type="term" value="C:centriolar satellite"/>
    <property type="evidence" value="ECO:0007669"/>
    <property type="project" value="Ensembl"/>
</dbReference>
<dbReference type="CDD" id="cd20722">
    <property type="entry name" value="CYCLIN_CCNO_rpt2"/>
    <property type="match status" value="1"/>
</dbReference>
<protein>
    <submittedName>
        <fullName evidence="12">Cyclin O</fullName>
    </submittedName>
</protein>
<dbReference type="GO" id="GO:0051301">
    <property type="term" value="P:cell division"/>
    <property type="evidence" value="ECO:0007669"/>
    <property type="project" value="UniProtKB-KW"/>
</dbReference>
<dbReference type="AlphaFoldDB" id="A0A8D0DZN0"/>
<dbReference type="PANTHER" id="PTHR10177">
    <property type="entry name" value="CYCLINS"/>
    <property type="match status" value="1"/>
</dbReference>
<keyword evidence="7" id="KW-0131">Cell cycle</keyword>
<organism evidence="12 13">
    <name type="scientific">Salvator merianae</name>
    <name type="common">Argentine black and white tegu</name>
    <name type="synonym">Tupinambis merianae</name>
    <dbReference type="NCBI Taxonomy" id="96440"/>
    <lineage>
        <taxon>Eukaryota</taxon>
        <taxon>Metazoa</taxon>
        <taxon>Chordata</taxon>
        <taxon>Craniata</taxon>
        <taxon>Vertebrata</taxon>
        <taxon>Euteleostomi</taxon>
        <taxon>Lepidosauria</taxon>
        <taxon>Squamata</taxon>
        <taxon>Bifurcata</taxon>
        <taxon>Unidentata</taxon>
        <taxon>Episquamata</taxon>
        <taxon>Laterata</taxon>
        <taxon>Teiioidea</taxon>
        <taxon>Teiidae</taxon>
        <taxon>Salvator</taxon>
    </lineage>
</organism>
<dbReference type="GO" id="GO:0060271">
    <property type="term" value="P:cilium assembly"/>
    <property type="evidence" value="ECO:0007669"/>
    <property type="project" value="Ensembl"/>
</dbReference>
<evidence type="ECO:0000256" key="2">
    <source>
        <dbReference type="ARBA" id="ARBA00008742"/>
    </source>
</evidence>
<dbReference type="Gene3D" id="1.10.472.10">
    <property type="entry name" value="Cyclin-like"/>
    <property type="match status" value="2"/>
</dbReference>
<dbReference type="GO" id="GO:0005737">
    <property type="term" value="C:cytoplasm"/>
    <property type="evidence" value="ECO:0007669"/>
    <property type="project" value="UniProtKB-SubCell"/>
</dbReference>
<evidence type="ECO:0000313" key="13">
    <source>
        <dbReference type="Proteomes" id="UP000694421"/>
    </source>
</evidence>
<evidence type="ECO:0000256" key="6">
    <source>
        <dbReference type="ARBA" id="ARBA00023127"/>
    </source>
</evidence>
<dbReference type="Pfam" id="PF00134">
    <property type="entry name" value="Cyclin_N"/>
    <property type="match status" value="1"/>
</dbReference>
<dbReference type="GO" id="GO:0005730">
    <property type="term" value="C:nucleolus"/>
    <property type="evidence" value="ECO:0007669"/>
    <property type="project" value="Ensembl"/>
</dbReference>
<feature type="compositionally biased region" description="Basic and acidic residues" evidence="9">
    <location>
        <begin position="29"/>
        <end position="41"/>
    </location>
</feature>
<dbReference type="InterPro" id="IPR036915">
    <property type="entry name" value="Cyclin-like_sf"/>
</dbReference>
<evidence type="ECO:0000256" key="7">
    <source>
        <dbReference type="ARBA" id="ARBA00023306"/>
    </source>
</evidence>
<name>A0A8D0DZN0_SALMN</name>
<keyword evidence="4" id="KW-0132">Cell division</keyword>
<dbReference type="CDD" id="cd20536">
    <property type="entry name" value="CYCLIN_CCNO_rpt1"/>
    <property type="match status" value="1"/>
</dbReference>
<dbReference type="GeneTree" id="ENSGT00940000155998"/>
<feature type="region of interest" description="Disordered" evidence="9">
    <location>
        <begin position="1"/>
        <end position="59"/>
    </location>
</feature>
<evidence type="ECO:0000259" key="10">
    <source>
        <dbReference type="SMART" id="SM00385"/>
    </source>
</evidence>
<keyword evidence="13" id="KW-1185">Reference proteome</keyword>
<evidence type="ECO:0000256" key="1">
    <source>
        <dbReference type="ARBA" id="ARBA00004496"/>
    </source>
</evidence>
<dbReference type="GO" id="GO:1903251">
    <property type="term" value="P:multi-ciliated epithelial cell differentiation"/>
    <property type="evidence" value="ECO:0007669"/>
    <property type="project" value="Ensembl"/>
</dbReference>
<accession>A0A8D0DZN0</accession>
<evidence type="ECO:0000256" key="4">
    <source>
        <dbReference type="ARBA" id="ARBA00022618"/>
    </source>
</evidence>
<keyword evidence="6 8" id="KW-0195">Cyclin</keyword>
<dbReference type="PROSITE" id="PS00292">
    <property type="entry name" value="CYCLINS"/>
    <property type="match status" value="1"/>
</dbReference>
<evidence type="ECO:0000256" key="3">
    <source>
        <dbReference type="ARBA" id="ARBA00022490"/>
    </source>
</evidence>
<evidence type="ECO:0000256" key="9">
    <source>
        <dbReference type="SAM" id="MobiDB-lite"/>
    </source>
</evidence>
<dbReference type="InterPro" id="IPR004367">
    <property type="entry name" value="Cyclin_C-dom"/>
</dbReference>
<comment type="subcellular location">
    <subcellularLocation>
        <location evidence="1">Cytoplasm</location>
    </subcellularLocation>
</comment>
<evidence type="ECO:0000313" key="12">
    <source>
        <dbReference type="Ensembl" id="ENSSMRP00000024413.1"/>
    </source>
</evidence>
<dbReference type="InterPro" id="IPR048258">
    <property type="entry name" value="Cyclins_cyclin-box"/>
</dbReference>
<proteinExistence type="inferred from homology"/>
<feature type="domain" description="Cyclin C-terminal" evidence="11">
    <location>
        <begin position="223"/>
        <end position="338"/>
    </location>
</feature>
<keyword evidence="5" id="KW-0970">Cilium biogenesis/degradation</keyword>
<dbReference type="SUPFAM" id="SSF47954">
    <property type="entry name" value="Cyclin-like"/>
    <property type="match status" value="2"/>
</dbReference>
<dbReference type="InterPro" id="IPR013763">
    <property type="entry name" value="Cyclin-like_dom"/>
</dbReference>
<dbReference type="Ensembl" id="ENSSMRT00000028606.1">
    <property type="protein sequence ID" value="ENSSMRP00000024413.1"/>
    <property type="gene ID" value="ENSSMRG00000018934.1"/>
</dbReference>
<comment type="similarity">
    <text evidence="2 8">Belongs to the cyclin family.</text>
</comment>
<feature type="domain" description="Cyclin-like" evidence="10">
    <location>
        <begin position="234"/>
        <end position="314"/>
    </location>
</feature>
<dbReference type="OMA" id="RNCLARQ"/>
<dbReference type="SMART" id="SM01332">
    <property type="entry name" value="Cyclin_C"/>
    <property type="match status" value="1"/>
</dbReference>
<keyword evidence="3" id="KW-0963">Cytoplasm</keyword>
<dbReference type="Proteomes" id="UP000694421">
    <property type="component" value="Unplaced"/>
</dbReference>
<feature type="domain" description="Cyclin-like" evidence="10">
    <location>
        <begin position="130"/>
        <end position="214"/>
    </location>
</feature>
<dbReference type="FunFam" id="1.10.472.10:FF:000061">
    <property type="entry name" value="cyclin-O"/>
    <property type="match status" value="1"/>
</dbReference>
<dbReference type="FunFam" id="1.10.472.10:FF:000064">
    <property type="entry name" value="Cyclin O"/>
    <property type="match status" value="1"/>
</dbReference>
<evidence type="ECO:0000256" key="8">
    <source>
        <dbReference type="RuleBase" id="RU000383"/>
    </source>
</evidence>
<dbReference type="SMART" id="SM00385">
    <property type="entry name" value="CYCLIN"/>
    <property type="match status" value="2"/>
</dbReference>
<sequence length="340" mass="37917">MGTSRPESQEELQPAAVAAPLGSPACKRQRTEDVTPEERPEAPPGGAEGGLQQLRAPVKKSKLPPVGRLPCLLDTPGRCQPMPPLERQTFREYGHSWYLFRKELEGKFHPHDPLAQQPQITAEARCKLISWLIPVHKHFGFSFESLCLTVNILDRFLTTTPVAADCFQLLGVTSLFISCKQVEVHPPKVKQLLALCCDAFSRQQLCNLECIILNKLRFNLAAPTINFFLEHFTHVRMEACEADTWEANSAKILAKGVAELSLADYAFNKYTPSLLAVCCLGVADQMLQHQKPLDLHLSDYPEGVIQDCLDKLHLLVSLNEDSLPLVLPSEASDQYAQLEK</sequence>